<keyword evidence="1" id="KW-0816">Tricarboxylic acid cycle</keyword>
<dbReference type="GO" id="GO:0046912">
    <property type="term" value="F:acyltransferase activity, acyl groups converted into alkyl on transfer"/>
    <property type="evidence" value="ECO:0007669"/>
    <property type="project" value="InterPro"/>
</dbReference>
<dbReference type="EMBL" id="VWPL01000018">
    <property type="protein sequence ID" value="KAA5599928.1"/>
    <property type="molecule type" value="Genomic_DNA"/>
</dbReference>
<name>A0A5M6HWE2_9HYPH</name>
<dbReference type="PANTHER" id="PTHR11117">
    <property type="entry name" value="SUCCINYL-COA LIGASE SUBUNIT ALPHA"/>
    <property type="match status" value="1"/>
</dbReference>
<dbReference type="GO" id="GO:0009361">
    <property type="term" value="C:succinate-CoA ligase complex (ADP-forming)"/>
    <property type="evidence" value="ECO:0007669"/>
    <property type="project" value="TreeGrafter"/>
</dbReference>
<dbReference type="Proteomes" id="UP000323886">
    <property type="component" value="Unassembled WGS sequence"/>
</dbReference>
<dbReference type="SUPFAM" id="SSF52210">
    <property type="entry name" value="Succinyl-CoA synthetase domains"/>
    <property type="match status" value="1"/>
</dbReference>
<protein>
    <submittedName>
        <fullName evidence="3">CoA-binding protein</fullName>
    </submittedName>
</protein>
<organism evidence="3 4">
    <name type="scientific">Blastochloris sulfoviridis</name>
    <dbReference type="NCBI Taxonomy" id="50712"/>
    <lineage>
        <taxon>Bacteria</taxon>
        <taxon>Pseudomonadati</taxon>
        <taxon>Pseudomonadota</taxon>
        <taxon>Alphaproteobacteria</taxon>
        <taxon>Hyphomicrobiales</taxon>
        <taxon>Blastochloridaceae</taxon>
        <taxon>Blastochloris</taxon>
    </lineage>
</organism>
<dbReference type="AlphaFoldDB" id="A0A5M6HWE2"/>
<feature type="domain" description="Succinyl-CoA synthetase-like flavodoxin" evidence="2">
    <location>
        <begin position="175"/>
        <end position="284"/>
    </location>
</feature>
<dbReference type="RefSeq" id="WP_150097764.1">
    <property type="nucleotide sequence ID" value="NZ_VWPL01000018.1"/>
</dbReference>
<evidence type="ECO:0000313" key="4">
    <source>
        <dbReference type="Proteomes" id="UP000323886"/>
    </source>
</evidence>
<proteinExistence type="predicted"/>
<dbReference type="InterPro" id="IPR032875">
    <property type="entry name" value="Succ_CoA_lig_flav_dom"/>
</dbReference>
<dbReference type="PANTHER" id="PTHR11117:SF2">
    <property type="entry name" value="SUCCINATE--COA LIGASE [ADP_GDP-FORMING] SUBUNIT ALPHA, MITOCHONDRIAL"/>
    <property type="match status" value="1"/>
</dbReference>
<reference evidence="3 4" key="1">
    <citation type="submission" date="2019-09" db="EMBL/GenBank/DDBJ databases">
        <title>Draft Whole-Genome sequence of Blastochloris sulfoviridis DSM 729.</title>
        <authorList>
            <person name="Meyer T.E."/>
            <person name="Kyndt J.A."/>
        </authorList>
    </citation>
    <scope>NUCLEOTIDE SEQUENCE [LARGE SCALE GENOMIC DNA]</scope>
    <source>
        <strain evidence="3 4">DSM 729</strain>
    </source>
</reference>
<keyword evidence="4" id="KW-1185">Reference proteome</keyword>
<dbReference type="Gene3D" id="3.40.50.720">
    <property type="entry name" value="NAD(P)-binding Rossmann-like Domain"/>
    <property type="match status" value="1"/>
</dbReference>
<comment type="caution">
    <text evidence="3">The sequence shown here is derived from an EMBL/GenBank/DDBJ whole genome shotgun (WGS) entry which is preliminary data.</text>
</comment>
<accession>A0A5M6HWE2</accession>
<gene>
    <name evidence="3" type="ORF">F1193_11145</name>
</gene>
<dbReference type="InterPro" id="IPR036969">
    <property type="entry name" value="Citrate_synthase_sf"/>
</dbReference>
<evidence type="ECO:0000256" key="1">
    <source>
        <dbReference type="ARBA" id="ARBA00022532"/>
    </source>
</evidence>
<dbReference type="Gene3D" id="3.40.50.261">
    <property type="entry name" value="Succinyl-CoA synthetase domains"/>
    <property type="match status" value="1"/>
</dbReference>
<dbReference type="OrthoDB" id="9807426at2"/>
<dbReference type="GO" id="GO:0004775">
    <property type="term" value="F:succinate-CoA ligase (ADP-forming) activity"/>
    <property type="evidence" value="ECO:0007669"/>
    <property type="project" value="TreeGrafter"/>
</dbReference>
<sequence length="898" mass="96260">MNHGNERFKYFVGIRSLADIATRGDQVCVLNILGNESRAVAPTSHAYSRGNIVFGTSPGRRGEFLETPIGPIPVYNNVRDGLDDGHNFNVGVIHLPPAAVRDGALELMRVNRHVQKIIILTEKVPVHDSREIRAMAQQRHVDLFGPNCLGVADAWNHVRIGGPLGGERPEESLRKGSVAIYSNSGNFTTTIATYLASGGWGTTTSISSGKDVYIGFAPPEFACAFDNDSRSKSAVMYIEPGGYYEEELEFSKPVIACVVGRWKAKLTRAVGHAGAMAGTGDSAEAKEAWFQRILKVDGIFTPERPIFSRAGAVVTNIAHIPAAMTAVMGLHGVRPDFPPEGDLTLKPWFGNNQGLTLPPELDIPLVEPIQPYRDQITELSKQVGTVFPREGMKDRSGSSIMDAKTQVTRVSGVSILDTAKYPLESNYCLALTREHNDDNDNALFNAAIAAEVNLDEAMVKGADAARASGSAPNTVLAAACALLGPKSVVDARRGADVLVELFGHSGLKAGDEDGFDVSGIHPTPEQLAALVSKSPDAKAEAMLAGLKARGAKSVFVDFLGSLNGYPTADAVLAAITTTIAWGALMKKKITRNTVRNFPWYARLFATIIGGSVEGSRHNDNAFCGVPISDLINGWSATEMAYLALIGEAPTPEKLFPFQVLLGLIISNGPGTISAQGCKGAVSADGPETPDRVQINKAMIGFLTHTGFSHGGNGFEGMRFLISQFGSTDLKEPGDPDHGLDLAAMAGRFADDFAAQKKAKKGLGADVQAIPGIHHPIFRNQVVNKDPREVYLSQLFKERGETNVFHDFYSALVQVLYDNGVTPNVFCVNIDAVIAALLLKTLWAGYRSGAFSEEALESAAFTAFLFGRMVGCAGEIDDHINRGRNMDTRTPASQCSYVV</sequence>
<evidence type="ECO:0000259" key="2">
    <source>
        <dbReference type="Pfam" id="PF13607"/>
    </source>
</evidence>
<dbReference type="GO" id="GO:0004776">
    <property type="term" value="F:succinate-CoA ligase (GDP-forming) activity"/>
    <property type="evidence" value="ECO:0007669"/>
    <property type="project" value="TreeGrafter"/>
</dbReference>
<dbReference type="SUPFAM" id="SSF48256">
    <property type="entry name" value="Citrate synthase"/>
    <property type="match status" value="1"/>
</dbReference>
<evidence type="ECO:0000313" key="3">
    <source>
        <dbReference type="EMBL" id="KAA5599928.1"/>
    </source>
</evidence>
<dbReference type="Pfam" id="PF13607">
    <property type="entry name" value="Succ_CoA_lig"/>
    <property type="match status" value="1"/>
</dbReference>
<dbReference type="SUPFAM" id="SSF51735">
    <property type="entry name" value="NAD(P)-binding Rossmann-fold domains"/>
    <property type="match status" value="1"/>
</dbReference>
<dbReference type="InterPro" id="IPR016102">
    <property type="entry name" value="Succinyl-CoA_synth-like"/>
</dbReference>
<dbReference type="GO" id="GO:0006099">
    <property type="term" value="P:tricarboxylic acid cycle"/>
    <property type="evidence" value="ECO:0007669"/>
    <property type="project" value="UniProtKB-KW"/>
</dbReference>
<dbReference type="InterPro" id="IPR036291">
    <property type="entry name" value="NAD(P)-bd_dom_sf"/>
</dbReference>